<dbReference type="OrthoDB" id="7561239at2"/>
<keyword evidence="2" id="KW-1185">Reference proteome</keyword>
<evidence type="ECO:0008006" key="3">
    <source>
        <dbReference type="Google" id="ProtNLM"/>
    </source>
</evidence>
<reference evidence="1 2" key="1">
    <citation type="submission" date="2018-02" db="EMBL/GenBank/DDBJ databases">
        <title>Solimicrobium silvestre gen. nov., sp. nov., isolated from alpine forest soil.</title>
        <authorList>
            <person name="Margesin R."/>
            <person name="Albuquerque L."/>
            <person name="Zhang D.-C."/>
            <person name="Froufe H.J.C."/>
            <person name="Severino R."/>
            <person name="Roxo I."/>
            <person name="Egas C."/>
            <person name="Da Costa M.S."/>
        </authorList>
    </citation>
    <scope>NUCLEOTIDE SEQUENCE [LARGE SCALE GENOMIC DNA]</scope>
    <source>
        <strain evidence="1 2">S20-91</strain>
    </source>
</reference>
<gene>
    <name evidence="1" type="ORF">S2091_3078</name>
</gene>
<dbReference type="InterPro" id="IPR021267">
    <property type="entry name" value="DUF2844"/>
</dbReference>
<evidence type="ECO:0000313" key="2">
    <source>
        <dbReference type="Proteomes" id="UP000237839"/>
    </source>
</evidence>
<organism evidence="1 2">
    <name type="scientific">Solimicrobium silvestre</name>
    <dbReference type="NCBI Taxonomy" id="2099400"/>
    <lineage>
        <taxon>Bacteria</taxon>
        <taxon>Pseudomonadati</taxon>
        <taxon>Pseudomonadota</taxon>
        <taxon>Betaproteobacteria</taxon>
        <taxon>Burkholderiales</taxon>
        <taxon>Oxalobacteraceae</taxon>
        <taxon>Solimicrobium</taxon>
    </lineage>
</organism>
<dbReference type="Pfam" id="PF11005">
    <property type="entry name" value="DUF2844"/>
    <property type="match status" value="1"/>
</dbReference>
<name>A0A2S9GWR7_9BURK</name>
<evidence type="ECO:0000313" key="1">
    <source>
        <dbReference type="EMBL" id="PRC92162.1"/>
    </source>
</evidence>
<accession>A0A2S9GWR7</accession>
<proteinExistence type="predicted"/>
<comment type="caution">
    <text evidence="1">The sequence shown here is derived from an EMBL/GenBank/DDBJ whole genome shotgun (WGS) entry which is preliminary data.</text>
</comment>
<protein>
    <recommendedName>
        <fullName evidence="3">DUF2844 domain-containing protein</fullName>
    </recommendedName>
</protein>
<sequence length="200" mass="21612">MSVRPVVAINDLKGHIFYLENKWGVSIVSNRITAKAENKVISLLPKAAISLAMLAISFSAHATLGEQAASVTADQSALHATMTATVGTSYTDYALTLPKGLVVHELVNPAGRVFEVTWSGRGQRPDMAQLLGTYVTRFTRQTQAGQVTGKPTDRHMDRVESDLVIHSAVRNRFFSGTAHIPGMIPDTMSGPVKVNVEVNQ</sequence>
<dbReference type="Proteomes" id="UP000237839">
    <property type="component" value="Unassembled WGS sequence"/>
</dbReference>
<dbReference type="EMBL" id="PUGF01000015">
    <property type="protein sequence ID" value="PRC92162.1"/>
    <property type="molecule type" value="Genomic_DNA"/>
</dbReference>
<dbReference type="AlphaFoldDB" id="A0A2S9GWR7"/>